<feature type="domain" description="NmrA-like" evidence="4">
    <location>
        <begin position="19"/>
        <end position="246"/>
    </location>
</feature>
<comment type="caution">
    <text evidence="5">The sequence shown here is derived from an EMBL/GenBank/DDBJ whole genome shotgun (WGS) entry which is preliminary data.</text>
</comment>
<evidence type="ECO:0000256" key="1">
    <source>
        <dbReference type="ARBA" id="ARBA00005725"/>
    </source>
</evidence>
<dbReference type="EMBL" id="CAJVPD010000289">
    <property type="protein sequence ID" value="CAG8424836.1"/>
    <property type="molecule type" value="Genomic_DNA"/>
</dbReference>
<evidence type="ECO:0000259" key="4">
    <source>
        <dbReference type="Pfam" id="PF05368"/>
    </source>
</evidence>
<dbReference type="Proteomes" id="UP001152592">
    <property type="component" value="Unassembled WGS sequence"/>
</dbReference>
<evidence type="ECO:0000256" key="3">
    <source>
        <dbReference type="ARBA" id="ARBA00023002"/>
    </source>
</evidence>
<dbReference type="AlphaFoldDB" id="A0A9W4NY84"/>
<gene>
    <name evidence="5" type="ORF">PSALAMII_LOCUS10128</name>
</gene>
<dbReference type="SUPFAM" id="SSF51735">
    <property type="entry name" value="NAD(P)-binding Rossmann-fold domains"/>
    <property type="match status" value="1"/>
</dbReference>
<dbReference type="PANTHER" id="PTHR47706">
    <property type="entry name" value="NMRA-LIKE FAMILY PROTEIN"/>
    <property type="match status" value="1"/>
</dbReference>
<dbReference type="InterPro" id="IPR036291">
    <property type="entry name" value="NAD(P)-bd_dom_sf"/>
</dbReference>
<accession>A0A9W4NY84</accession>
<reference evidence="5" key="1">
    <citation type="submission" date="2021-07" db="EMBL/GenBank/DDBJ databases">
        <authorList>
            <person name="Branca A.L. A."/>
        </authorList>
    </citation>
    <scope>NUCLEOTIDE SEQUENCE</scope>
</reference>
<evidence type="ECO:0000256" key="2">
    <source>
        <dbReference type="ARBA" id="ARBA00022857"/>
    </source>
</evidence>
<dbReference type="PANTHER" id="PTHR47706:SF4">
    <property type="entry name" value="NMRA-LIKE DOMAIN-CONTAINING PROTEIN"/>
    <property type="match status" value="1"/>
</dbReference>
<keyword evidence="2" id="KW-0521">NADP</keyword>
<dbReference type="Gene3D" id="3.90.25.10">
    <property type="entry name" value="UDP-galactose 4-epimerase, domain 1"/>
    <property type="match status" value="1"/>
</dbReference>
<dbReference type="Gene3D" id="3.40.50.720">
    <property type="entry name" value="NAD(P)-binding Rossmann-like Domain"/>
    <property type="match status" value="1"/>
</dbReference>
<name>A0A9W4NY84_9EURO</name>
<comment type="similarity">
    <text evidence="1">Belongs to the NmrA-type oxidoreductase family. Isoflavone reductase subfamily.</text>
</comment>
<dbReference type="InterPro" id="IPR051609">
    <property type="entry name" value="NmrA/Isoflavone_reductase-like"/>
</dbReference>
<dbReference type="GO" id="GO:0016491">
    <property type="term" value="F:oxidoreductase activity"/>
    <property type="evidence" value="ECO:0007669"/>
    <property type="project" value="UniProtKB-KW"/>
</dbReference>
<dbReference type="InterPro" id="IPR008030">
    <property type="entry name" value="NmrA-like"/>
</dbReference>
<proteinExistence type="inferred from homology"/>
<evidence type="ECO:0000313" key="6">
    <source>
        <dbReference type="Proteomes" id="UP001152592"/>
    </source>
</evidence>
<protein>
    <recommendedName>
        <fullName evidence="4">NmrA-like domain-containing protein</fullName>
    </recommendedName>
</protein>
<dbReference type="Pfam" id="PF05368">
    <property type="entry name" value="NmrA"/>
    <property type="match status" value="1"/>
</dbReference>
<sequence>MLRHCKPDLTAFHSTMINVAVAGGTTAIGGAIVKALEKDGSHHCVILSRSTSNDPRILSVDYSDPESLQRILEEHNIHTVISAVTLQTDVSGQSQLNLIEAADRSKVTKRFMPSEFGANYDSSHLAALPLYAWKFKAIDRLEASSLEYTLFSNAMFMDYWFSRHIPSAFNFNIPSWVDLDNNFAAIPAGGDTPLVLTHSTDIGQFVVRVLGLDKWEKRYFLVGDRLTLNEFLRIAEEIKGVTFERHDDTMESLMKGECTILPAAASSLPAGFELGEFMKTIAAAGSWVANGGLDLPTEGTLNTMFPDIETLKVREAVNIYFSRQQD</sequence>
<keyword evidence="3" id="KW-0560">Oxidoreductase</keyword>
<dbReference type="OrthoDB" id="3550957at2759"/>
<evidence type="ECO:0000313" key="5">
    <source>
        <dbReference type="EMBL" id="CAG8424836.1"/>
    </source>
</evidence>
<organism evidence="5 6">
    <name type="scientific">Penicillium salamii</name>
    <dbReference type="NCBI Taxonomy" id="1612424"/>
    <lineage>
        <taxon>Eukaryota</taxon>
        <taxon>Fungi</taxon>
        <taxon>Dikarya</taxon>
        <taxon>Ascomycota</taxon>
        <taxon>Pezizomycotina</taxon>
        <taxon>Eurotiomycetes</taxon>
        <taxon>Eurotiomycetidae</taxon>
        <taxon>Eurotiales</taxon>
        <taxon>Aspergillaceae</taxon>
        <taxon>Penicillium</taxon>
    </lineage>
</organism>